<reference evidence="1" key="1">
    <citation type="submission" date="2015-05" db="EMBL/GenBank/DDBJ databases">
        <title>The complete genome of Altererythrobacter atlanticus strain 26DY36.</title>
        <authorList>
            <person name="Wu Y.-H."/>
            <person name="Cheng H."/>
            <person name="Wu X.-W."/>
        </authorList>
    </citation>
    <scope>NUCLEOTIDE SEQUENCE [LARGE SCALE GENOMIC DNA]</scope>
    <source>
        <strain evidence="1">26DY36</strain>
    </source>
</reference>
<dbReference type="PATRIC" id="fig|1267766.3.peg.1397"/>
<gene>
    <name evidence="1" type="ORF">WYH_01389</name>
</gene>
<protein>
    <submittedName>
        <fullName evidence="1">MgtC family protein</fullName>
    </submittedName>
</protein>
<dbReference type="PANTHER" id="PTHR39084:SF1">
    <property type="entry name" value="DUF4010 DOMAIN-CONTAINING PROTEIN"/>
    <property type="match status" value="1"/>
</dbReference>
<dbReference type="Proteomes" id="UP000034392">
    <property type="component" value="Chromosome"/>
</dbReference>
<dbReference type="RefSeq" id="WP_169780731.1">
    <property type="nucleotide sequence ID" value="NZ_CP011452.2"/>
</dbReference>
<proteinExistence type="predicted"/>
<accession>A0A0F7KUH8</accession>
<dbReference type="KEGG" id="aay:WYH_01389"/>
<dbReference type="AlphaFoldDB" id="A0A0F7KUH8"/>
<sequence>MNALAESVTWETQLELAFLLLAALACGLLIGIERGWRQRDEPDGSRVAGVRTFTLIGSCGGLIAVAALHVSAILASVLLAGLVALLVGAFLRPRVAESRRDATTLVAAMAALCLGLLAGAGFAELALAGAALVTFVLAARQQAHGLLQALTPEEMRAIARFAVIAIAVLPFLPDAQYGPYDAWNPFKLWLVVVLVTGFSVAGYIANRVIGQNRGTIATALIGGAYSSTAVTAAFAGRLKQQHAGPFATGIALASAVMYLRVVLLAAVLAPGIALPILALLGPAAAVAFGVSGLTWTREKANHADSTELTSKPFELLPAFGFLLAVAGASLLVRWAQVEFGDAGAAISLFIAGSFDVDAALVAYSALPRDAVPVAIAAFALSGTVAVNMAFKVAIVFANAGLKSGRMAGFALLASLAVLIATLAIRAVSLFG</sequence>
<dbReference type="PANTHER" id="PTHR39084">
    <property type="entry name" value="MEMBRANE PROTEIN-RELATED"/>
    <property type="match status" value="1"/>
</dbReference>
<evidence type="ECO:0000313" key="2">
    <source>
        <dbReference type="Proteomes" id="UP000034392"/>
    </source>
</evidence>
<dbReference type="STRING" id="1267766.WYH_01389"/>
<organism evidence="1 2">
    <name type="scientific">Croceibacterium atlanticum</name>
    <dbReference type="NCBI Taxonomy" id="1267766"/>
    <lineage>
        <taxon>Bacteria</taxon>
        <taxon>Pseudomonadati</taxon>
        <taxon>Pseudomonadota</taxon>
        <taxon>Alphaproteobacteria</taxon>
        <taxon>Sphingomonadales</taxon>
        <taxon>Erythrobacteraceae</taxon>
        <taxon>Croceibacterium</taxon>
    </lineage>
</organism>
<dbReference type="InterPro" id="IPR025105">
    <property type="entry name" value="DUF4010"/>
</dbReference>
<evidence type="ECO:0000313" key="1">
    <source>
        <dbReference type="EMBL" id="AKH42430.1"/>
    </source>
</evidence>
<dbReference type="Pfam" id="PF02308">
    <property type="entry name" value="MgtC"/>
    <property type="match status" value="1"/>
</dbReference>
<dbReference type="EMBL" id="CP011452">
    <property type="protein sequence ID" value="AKH42430.1"/>
    <property type="molecule type" value="Genomic_DNA"/>
</dbReference>
<dbReference type="Pfam" id="PF13194">
    <property type="entry name" value="DUF4010"/>
    <property type="match status" value="1"/>
</dbReference>
<keyword evidence="2" id="KW-1185">Reference proteome</keyword>
<name>A0A0F7KUH8_9SPHN</name>
<dbReference type="InterPro" id="IPR049177">
    <property type="entry name" value="MgtC_SapB_SrpB_YhiD_N"/>
</dbReference>